<sequence>MADAGLWAVLSIFGLIAVLGFMFVLVATRYKRCASDEILVVYGRVRGGRASRCIHGGATMVWPLIQDYKKLSLVPMTIQINLTNALSLQNIRIHVPSTFTVGISTDPTIMNNAAERLLHLKTQEIENMASEIIFGQLRLTVASLTIEQINQDRDNFLERITLNVGHELHKLGLYLINVNITDITDDSDYIESIGKKAAATAVNAAKADVAVADRDGAIGAAEANRARDIQVAENAAEAEKGKKAASADQRIFVQGQEALAIEGENNSKASIAEYNATLAEKEAEAMRRSEVATRTAEMEVQKAQYLLEQERLKAEEIVREEIAKTQIEIAAEAEAERQRRIAQGEADAILARYQAEAEGIKQVLEAKATGYQGLVASANGDAKAAATLLMVEKVDAMVQAQVEAVKNLKIDKITVWDSGNGADGKGATSNFVSGLVQTLPPMHDVAKMAGVELPEYLGSMSEDSE</sequence>
<evidence type="ECO:0000259" key="6">
    <source>
        <dbReference type="SMART" id="SM00244"/>
    </source>
</evidence>
<evidence type="ECO:0000256" key="1">
    <source>
        <dbReference type="ARBA" id="ARBA00004236"/>
    </source>
</evidence>
<name>Q2QAM9_9ARCH</name>
<feature type="domain" description="Band 7" evidence="6">
    <location>
        <begin position="28"/>
        <end position="197"/>
    </location>
</feature>
<comment type="subcellular location">
    <subcellularLocation>
        <location evidence="1">Cell membrane</location>
    </subcellularLocation>
</comment>
<evidence type="ECO:0000256" key="4">
    <source>
        <dbReference type="ARBA" id="ARBA00023136"/>
    </source>
</evidence>
<dbReference type="InterPro" id="IPR001107">
    <property type="entry name" value="Band_7"/>
</dbReference>
<dbReference type="PANTHER" id="PTHR13806">
    <property type="entry name" value="FLOTILLIN-RELATED"/>
    <property type="match status" value="1"/>
</dbReference>
<proteinExistence type="inferred from homology"/>
<dbReference type="CDD" id="cd03399">
    <property type="entry name" value="SPFH_flotillin"/>
    <property type="match status" value="1"/>
</dbReference>
<dbReference type="AlphaFoldDB" id="Q2QAM9"/>
<comment type="similarity">
    <text evidence="2">Belongs to the band 7/mec-2 family. Flotillin subfamily.</text>
</comment>
<dbReference type="EMBL" id="DQ156349">
    <property type="protein sequence ID" value="ABA61417.1"/>
    <property type="molecule type" value="Genomic_DNA"/>
</dbReference>
<evidence type="ECO:0000256" key="5">
    <source>
        <dbReference type="SAM" id="Phobius"/>
    </source>
</evidence>
<dbReference type="Pfam" id="PF15975">
    <property type="entry name" value="Flot"/>
    <property type="match status" value="1"/>
</dbReference>
<feature type="transmembrane region" description="Helical" evidence="5">
    <location>
        <begin position="6"/>
        <end position="27"/>
    </location>
</feature>
<protein>
    <recommendedName>
        <fullName evidence="6">Band 7 domain-containing protein</fullName>
    </recommendedName>
</protein>
<evidence type="ECO:0000313" key="7">
    <source>
        <dbReference type="EMBL" id="ABA61417.1"/>
    </source>
</evidence>
<keyword evidence="5" id="KW-1133">Transmembrane helix</keyword>
<dbReference type="GO" id="GO:0005886">
    <property type="term" value="C:plasma membrane"/>
    <property type="evidence" value="ECO:0007669"/>
    <property type="project" value="UniProtKB-SubCell"/>
</dbReference>
<evidence type="ECO:0000256" key="3">
    <source>
        <dbReference type="ARBA" id="ARBA00022475"/>
    </source>
</evidence>
<dbReference type="SUPFAM" id="SSF117892">
    <property type="entry name" value="Band 7/SPFH domain"/>
    <property type="match status" value="1"/>
</dbReference>
<dbReference type="Gene3D" id="3.30.479.30">
    <property type="entry name" value="Band 7 domain"/>
    <property type="match status" value="1"/>
</dbReference>
<dbReference type="InterPro" id="IPR031905">
    <property type="entry name" value="Flotillin_C"/>
</dbReference>
<dbReference type="InterPro" id="IPR036013">
    <property type="entry name" value="Band_7/SPFH_dom_sf"/>
</dbReference>
<keyword evidence="3" id="KW-1003">Cell membrane</keyword>
<dbReference type="Pfam" id="PF01145">
    <property type="entry name" value="Band_7"/>
    <property type="match status" value="1"/>
</dbReference>
<keyword evidence="5" id="KW-0812">Transmembrane</keyword>
<dbReference type="SMART" id="SM00244">
    <property type="entry name" value="PHB"/>
    <property type="match status" value="1"/>
</dbReference>
<reference evidence="7" key="1">
    <citation type="journal article" date="2006" name="Nature">
        <title>Proteorhodopsin lateral gene transfer between marine planktonic Bacteria and Archaea.</title>
        <authorList>
            <person name="Frigaard N.U."/>
            <person name="Martinez A."/>
            <person name="Mincer T.J."/>
            <person name="DeLong E.F."/>
        </authorList>
    </citation>
    <scope>NUCLEOTIDE SEQUENCE</scope>
</reference>
<evidence type="ECO:0000256" key="2">
    <source>
        <dbReference type="ARBA" id="ARBA00007161"/>
    </source>
</evidence>
<dbReference type="InterPro" id="IPR027705">
    <property type="entry name" value="Flotillin_fam"/>
</dbReference>
<keyword evidence="4 5" id="KW-0472">Membrane</keyword>
<accession>Q2QAM9</accession>
<organism evidence="7">
    <name type="scientific">uncultured marine group II euryarchaeote HF70_39H11</name>
    <dbReference type="NCBI Taxonomy" id="347541"/>
    <lineage>
        <taxon>Archaea</taxon>
        <taxon>Methanobacteriati</taxon>
        <taxon>Thermoplasmatota</taxon>
        <taxon>Candidatus Poseidoniia</taxon>
        <taxon>Candidatus Poseidoniales</taxon>
        <taxon>environmental samples</taxon>
    </lineage>
</organism>
<dbReference type="PANTHER" id="PTHR13806:SF31">
    <property type="entry name" value="FLOTILLIN-LIKE PROTEIN 1-RELATED"/>
    <property type="match status" value="1"/>
</dbReference>